<keyword evidence="4 6" id="KW-0472">Membrane</keyword>
<evidence type="ECO:0000259" key="7">
    <source>
        <dbReference type="Pfam" id="PF06305"/>
    </source>
</evidence>
<keyword evidence="2 6" id="KW-0812">Transmembrane</keyword>
<feature type="transmembrane region" description="Helical" evidence="6">
    <location>
        <begin position="44"/>
        <end position="65"/>
    </location>
</feature>
<keyword evidence="1" id="KW-1003">Cell membrane</keyword>
<evidence type="ECO:0000256" key="3">
    <source>
        <dbReference type="ARBA" id="ARBA00022989"/>
    </source>
</evidence>
<gene>
    <name evidence="8" type="ORF">METZ01_LOCUS3752</name>
</gene>
<evidence type="ECO:0000256" key="4">
    <source>
        <dbReference type="ARBA" id="ARBA00023136"/>
    </source>
</evidence>
<evidence type="ECO:0000256" key="5">
    <source>
        <dbReference type="SAM" id="MobiDB-lite"/>
    </source>
</evidence>
<protein>
    <recommendedName>
        <fullName evidence="7">Lipopolysaccharide assembly protein A domain-containing protein</fullName>
    </recommendedName>
</protein>
<dbReference type="GO" id="GO:0005886">
    <property type="term" value="C:plasma membrane"/>
    <property type="evidence" value="ECO:0007669"/>
    <property type="project" value="InterPro"/>
</dbReference>
<organism evidence="8">
    <name type="scientific">marine metagenome</name>
    <dbReference type="NCBI Taxonomy" id="408172"/>
    <lineage>
        <taxon>unclassified sequences</taxon>
        <taxon>metagenomes</taxon>
        <taxon>ecological metagenomes</taxon>
    </lineage>
</organism>
<evidence type="ECO:0000256" key="2">
    <source>
        <dbReference type="ARBA" id="ARBA00022692"/>
    </source>
</evidence>
<evidence type="ECO:0000313" key="8">
    <source>
        <dbReference type="EMBL" id="SUZ50898.1"/>
    </source>
</evidence>
<dbReference type="InterPro" id="IPR010445">
    <property type="entry name" value="LapA_dom"/>
</dbReference>
<evidence type="ECO:0000256" key="1">
    <source>
        <dbReference type="ARBA" id="ARBA00022475"/>
    </source>
</evidence>
<proteinExistence type="predicted"/>
<accession>A0A381NAY8</accession>
<dbReference type="EMBL" id="UINC01000195">
    <property type="protein sequence ID" value="SUZ50898.1"/>
    <property type="molecule type" value="Genomic_DNA"/>
</dbReference>
<sequence>MKVLLFFLGIAITGLAALFAIENSSVVSLSLFDFRSAQLPLFVWLAITFSAGLGLGLLLAIVLFFRAKTRERKTTKNPGVSGDKSFQLQKEHKYESKLD</sequence>
<dbReference type="AlphaFoldDB" id="A0A381NAY8"/>
<keyword evidence="3 6" id="KW-1133">Transmembrane helix</keyword>
<feature type="region of interest" description="Disordered" evidence="5">
    <location>
        <begin position="72"/>
        <end position="99"/>
    </location>
</feature>
<feature type="compositionally biased region" description="Basic and acidic residues" evidence="5">
    <location>
        <begin position="89"/>
        <end position="99"/>
    </location>
</feature>
<name>A0A381NAY8_9ZZZZ</name>
<reference evidence="8" key="1">
    <citation type="submission" date="2018-05" db="EMBL/GenBank/DDBJ databases">
        <authorList>
            <person name="Lanie J.A."/>
            <person name="Ng W.-L."/>
            <person name="Kazmierczak K.M."/>
            <person name="Andrzejewski T.M."/>
            <person name="Davidsen T.M."/>
            <person name="Wayne K.J."/>
            <person name="Tettelin H."/>
            <person name="Glass J.I."/>
            <person name="Rusch D."/>
            <person name="Podicherti R."/>
            <person name="Tsui H.-C.T."/>
            <person name="Winkler M.E."/>
        </authorList>
    </citation>
    <scope>NUCLEOTIDE SEQUENCE</scope>
</reference>
<feature type="domain" description="Lipopolysaccharide assembly protein A" evidence="7">
    <location>
        <begin position="22"/>
        <end position="76"/>
    </location>
</feature>
<dbReference type="Pfam" id="PF06305">
    <property type="entry name" value="LapA_dom"/>
    <property type="match status" value="1"/>
</dbReference>
<evidence type="ECO:0000256" key="6">
    <source>
        <dbReference type="SAM" id="Phobius"/>
    </source>
</evidence>